<dbReference type="EMBL" id="CAKKNE010000003">
    <property type="protein sequence ID" value="CAH0371342.1"/>
    <property type="molecule type" value="Genomic_DNA"/>
</dbReference>
<dbReference type="EC" id="2.3.2.15" evidence="2"/>
<dbReference type="InterPro" id="IPR013087">
    <property type="entry name" value="Znf_C2H2_type"/>
</dbReference>
<dbReference type="InterPro" id="IPR028941">
    <property type="entry name" value="WHIM2_dom"/>
</dbReference>
<evidence type="ECO:0000256" key="5">
    <source>
        <dbReference type="ARBA" id="ARBA00022723"/>
    </source>
</evidence>
<evidence type="ECO:0000313" key="15">
    <source>
        <dbReference type="Proteomes" id="UP000789595"/>
    </source>
</evidence>
<dbReference type="OrthoDB" id="48704at2759"/>
<dbReference type="GO" id="GO:0046938">
    <property type="term" value="P:phytochelatin biosynthetic process"/>
    <property type="evidence" value="ECO:0007669"/>
    <property type="project" value="InterPro"/>
</dbReference>
<dbReference type="InterPro" id="IPR040409">
    <property type="entry name" value="PCS-like"/>
</dbReference>
<comment type="caution">
    <text evidence="14">The sequence shown here is derived from an EMBL/GenBank/DDBJ whole genome shotgun (WGS) entry which is preliminary data.</text>
</comment>
<feature type="compositionally biased region" description="Basic residues" evidence="10">
    <location>
        <begin position="9"/>
        <end position="18"/>
    </location>
</feature>
<keyword evidence="4" id="KW-0808">Transferase</keyword>
<reference evidence="14" key="1">
    <citation type="submission" date="2021-11" db="EMBL/GenBank/DDBJ databases">
        <authorList>
            <consortium name="Genoscope - CEA"/>
            <person name="William W."/>
        </authorList>
    </citation>
    <scope>NUCLEOTIDE SEQUENCE</scope>
</reference>
<proteinExistence type="predicted"/>
<feature type="compositionally biased region" description="Acidic residues" evidence="10">
    <location>
        <begin position="23"/>
        <end position="37"/>
    </location>
</feature>
<dbReference type="Gene3D" id="3.90.70.30">
    <property type="entry name" value="Phytochelatin synthase, N-terminal domain"/>
    <property type="match status" value="1"/>
</dbReference>
<dbReference type="PROSITE" id="PS51050">
    <property type="entry name" value="ZF_CW"/>
    <property type="match status" value="1"/>
</dbReference>
<dbReference type="Gene3D" id="2.30.30.140">
    <property type="match status" value="1"/>
</dbReference>
<dbReference type="SUPFAM" id="SSF54001">
    <property type="entry name" value="Cysteine proteinases"/>
    <property type="match status" value="1"/>
</dbReference>
<feature type="domain" description="Peptidase C83" evidence="13">
    <location>
        <begin position="60"/>
        <end position="309"/>
    </location>
</feature>
<dbReference type="GO" id="GO:0098849">
    <property type="term" value="P:cellular detoxification of cadmium ion"/>
    <property type="evidence" value="ECO:0007669"/>
    <property type="project" value="TreeGrafter"/>
</dbReference>
<dbReference type="Pfam" id="PF13912">
    <property type="entry name" value="zf-C2H2_6"/>
    <property type="match status" value="1"/>
</dbReference>
<dbReference type="Proteomes" id="UP000789595">
    <property type="component" value="Unassembled WGS sequence"/>
</dbReference>
<comment type="subcellular location">
    <subcellularLocation>
        <location evidence="1">Nucleus</location>
    </subcellularLocation>
</comment>
<dbReference type="GO" id="GO:0008270">
    <property type="term" value="F:zinc ion binding"/>
    <property type="evidence" value="ECO:0007669"/>
    <property type="project" value="UniProtKB-KW"/>
</dbReference>
<dbReference type="GO" id="GO:0016756">
    <property type="term" value="F:glutathione gamma-glutamylcysteinyltransferase activity"/>
    <property type="evidence" value="ECO:0007669"/>
    <property type="project" value="UniProtKB-EC"/>
</dbReference>
<keyword evidence="15" id="KW-1185">Reference proteome</keyword>
<dbReference type="PANTHER" id="PTHR33447">
    <property type="entry name" value="GLUTATHIONE GAMMA-GLUTAMYLCYSTEINYLTRANSFERASE"/>
    <property type="match status" value="1"/>
</dbReference>
<evidence type="ECO:0000256" key="4">
    <source>
        <dbReference type="ARBA" id="ARBA00022679"/>
    </source>
</evidence>
<dbReference type="GO" id="GO:0010273">
    <property type="term" value="P:detoxification of copper ion"/>
    <property type="evidence" value="ECO:0007669"/>
    <property type="project" value="TreeGrafter"/>
</dbReference>
<feature type="region of interest" description="Disordered" evidence="10">
    <location>
        <begin position="328"/>
        <end position="369"/>
    </location>
</feature>
<feature type="compositionally biased region" description="Basic residues" evidence="10">
    <location>
        <begin position="356"/>
        <end position="368"/>
    </location>
</feature>
<dbReference type="InterPro" id="IPR038765">
    <property type="entry name" value="Papain-like_cys_pep_sf"/>
</dbReference>
<dbReference type="InterPro" id="IPR011011">
    <property type="entry name" value="Znf_FYVE_PHD"/>
</dbReference>
<dbReference type="PROSITE" id="PS50157">
    <property type="entry name" value="ZINC_FINGER_C2H2_2"/>
    <property type="match status" value="1"/>
</dbReference>
<dbReference type="Pfam" id="PF07496">
    <property type="entry name" value="zf-CW"/>
    <property type="match status" value="1"/>
</dbReference>
<dbReference type="PROSITE" id="PS51443">
    <property type="entry name" value="PCS"/>
    <property type="match status" value="1"/>
</dbReference>
<evidence type="ECO:0000256" key="6">
    <source>
        <dbReference type="ARBA" id="ARBA00022771"/>
    </source>
</evidence>
<feature type="domain" description="C2H2-type" evidence="11">
    <location>
        <begin position="498"/>
        <end position="525"/>
    </location>
</feature>
<name>A0A8J2SPG0_9STRA</name>
<keyword evidence="3" id="KW-0104">Cadmium</keyword>
<dbReference type="InterPro" id="IPR011124">
    <property type="entry name" value="Znf_CW"/>
</dbReference>
<keyword evidence="6 9" id="KW-0863">Zinc-finger</keyword>
<dbReference type="InterPro" id="IPR007719">
    <property type="entry name" value="PCS_N"/>
</dbReference>
<keyword evidence="5" id="KW-0479">Metal-binding</keyword>
<dbReference type="InterPro" id="IPR038156">
    <property type="entry name" value="PCS_N_sf"/>
</dbReference>
<organism evidence="14 15">
    <name type="scientific">Pelagomonas calceolata</name>
    <dbReference type="NCBI Taxonomy" id="35677"/>
    <lineage>
        <taxon>Eukaryota</taxon>
        <taxon>Sar</taxon>
        <taxon>Stramenopiles</taxon>
        <taxon>Ochrophyta</taxon>
        <taxon>Pelagophyceae</taxon>
        <taxon>Pelagomonadales</taxon>
        <taxon>Pelagomonadaceae</taxon>
        <taxon>Pelagomonas</taxon>
    </lineage>
</organism>
<feature type="compositionally biased region" description="Low complexity" evidence="10">
    <location>
        <begin position="38"/>
        <end position="47"/>
    </location>
</feature>
<dbReference type="SMART" id="SM00355">
    <property type="entry name" value="ZnF_C2H2"/>
    <property type="match status" value="4"/>
</dbReference>
<evidence type="ECO:0000313" key="14">
    <source>
        <dbReference type="EMBL" id="CAH0371342.1"/>
    </source>
</evidence>
<dbReference type="PANTHER" id="PTHR33447:SF2">
    <property type="entry name" value="GLUTATHIONE GAMMA-GLUTAMYLCYSTEINYLTRANSFERASE"/>
    <property type="match status" value="1"/>
</dbReference>
<evidence type="ECO:0000256" key="7">
    <source>
        <dbReference type="ARBA" id="ARBA00022833"/>
    </source>
</evidence>
<evidence type="ECO:0000256" key="8">
    <source>
        <dbReference type="ARBA" id="ARBA00023242"/>
    </source>
</evidence>
<dbReference type="Gene3D" id="3.30.40.100">
    <property type="match status" value="1"/>
</dbReference>
<dbReference type="Pfam" id="PF05023">
    <property type="entry name" value="Phytochelatin"/>
    <property type="match status" value="1"/>
</dbReference>
<evidence type="ECO:0000256" key="1">
    <source>
        <dbReference type="ARBA" id="ARBA00004123"/>
    </source>
</evidence>
<evidence type="ECO:0000256" key="3">
    <source>
        <dbReference type="ARBA" id="ARBA00022539"/>
    </source>
</evidence>
<sequence>MAETSPRTTSKRARKAPKKMSDAADEDDLDAVEEVELQEAIAASQAEAPPPEAPKPKPEIEEGKFYKRELPEQCVAFASREGRAFFESALKSGGLEGFFDLIAQFHTQNEPAYCGLATLTMALNSLKVDPGRPWKGVWRWYDESLLDCCKDLREVQLDGISLEEFVCLAVCNGLSCDTRRAHVAGEDVEMAPTTTSVKTCANVSDGCHASITSGSLDDLRAAVKHACGRSDVVLAASYSRKTLGQTGDGHFSPVGGYDASTDQVLLLDVARFKYPPHWVPLPVLYEAMQRKDPKTLQVRGWCLLSATSSTEGESGDLRAASAILNTITGGKASKHTDLPKPGRKPSAKKGDAPKKPAARKPATTRKRKAAPDVTQCDWCKAADHSAPGPKGAATLCPGCGDKFAKGDVPPQKDPATGKFPCRVEGCGAEFDSEGALRSHRRHCDGGTWRCGWCGASSKDSGHRKNPGPKGPATLCGPCGGRYRQGATGPPKRDAEGNFLCDSCDAKFPTNSALSGHRRFCDGGKWSCDWCGCKRLETSGRAPGPKGPATLCAACGGRFRGGAKSAPSKCPETGKFKCDGCGSLFDSIGALSGHRRFCDGGSWRCDWCSCTISEAGNRKNPGPKGPATLCGPCGGRYRGGATGPPTRNEAGGFVCDSCGRVHETLGGLAAHKRSCDGGNWRCGWCDASLSEVGGRRNPGPDGPATLCGPCGSRWRAGATGPPTRDHKGRYVCDDCGSLHDTIAGLAGHKRFCEKGLENLVDPDDDVVDVLGFDIEEGLAVGDNVEAYWESELEGKAWHPARVHKIYKESYEVEWAAEPNVFDKVPAKHVRPLESVVEGADKVSDVSGSIKTEGLEESHKALAAWDYACYHASRIDKNWDGDSVGRALQCGDENAWLSVRRAADEAALTHGSSFLAYEAELLDGSRPRGALHRLHSTLIDALTAKATDPKSPAIPRSAPGFQATLRRNFKHEKPSSPRAVTVEDLDGCDMAGRQARQVAADEAAISVAEAVDSLKDVLLHGDWYARLLAFTRCVVARRKHDARCGAFERPGGPAPHVGEKLWPLDAQAVEDAATFVVKDADRRKRDQREGRQRGGRGVLGDFASDQAACRACEQVLDAARADGRGSYTPWRDLSTKERCAVSAALSSLLMARRKDDTDKALEALKTLGKLKQAAPPTPPPLVYDIPDVLQAQVCGVYVTPGSALDKVVDGAPRKKLRVVAKLNNVKVEPPSAVVPQGAPADRFETIRGAVGSFRRSPLGSDRDGRTYWALGERFDVLWCRASTGAWSFCCDVQELKALVESLGRTDDEKRLKKVLVKLAPIFERSLGLTGVACSLCGAAPPNGQLLLCDGTDCAEEWCFACGGVTCVPDGDWKCRGCVSVPLDVASQKWAQCDSCAKWRRLPSHIVLRKLPARWTCDMNVWDADRAACDVDAEARPDGSAFRARGGGIIFDGGG</sequence>
<keyword evidence="7" id="KW-0862">Zinc</keyword>
<evidence type="ECO:0000259" key="12">
    <source>
        <dbReference type="PROSITE" id="PS51050"/>
    </source>
</evidence>
<evidence type="ECO:0000256" key="10">
    <source>
        <dbReference type="SAM" id="MobiDB-lite"/>
    </source>
</evidence>
<protein>
    <recommendedName>
        <fullName evidence="2">glutathione gamma-glutamylcysteinyltransferase</fullName>
        <ecNumber evidence="2">2.3.2.15</ecNumber>
    </recommendedName>
</protein>
<evidence type="ECO:0000256" key="9">
    <source>
        <dbReference type="PROSITE-ProRule" id="PRU00042"/>
    </source>
</evidence>
<gene>
    <name evidence="14" type="ORF">PECAL_3P12770</name>
</gene>
<evidence type="ECO:0000259" key="13">
    <source>
        <dbReference type="PROSITE" id="PS51443"/>
    </source>
</evidence>
<feature type="region of interest" description="Disordered" evidence="10">
    <location>
        <begin position="1"/>
        <end position="59"/>
    </location>
</feature>
<dbReference type="Pfam" id="PF15613">
    <property type="entry name" value="WSD"/>
    <property type="match status" value="1"/>
</dbReference>
<evidence type="ECO:0000256" key="2">
    <source>
        <dbReference type="ARBA" id="ARBA00012468"/>
    </source>
</evidence>
<dbReference type="SUPFAM" id="SSF57903">
    <property type="entry name" value="FYVE/PHD zinc finger"/>
    <property type="match status" value="1"/>
</dbReference>
<evidence type="ECO:0000259" key="11">
    <source>
        <dbReference type="PROSITE" id="PS50157"/>
    </source>
</evidence>
<accession>A0A8J2SPG0</accession>
<dbReference type="GO" id="GO:0005634">
    <property type="term" value="C:nucleus"/>
    <property type="evidence" value="ECO:0007669"/>
    <property type="project" value="UniProtKB-SubCell"/>
</dbReference>
<keyword evidence="8" id="KW-0539">Nucleus</keyword>
<feature type="domain" description="CW-type" evidence="12">
    <location>
        <begin position="1381"/>
        <end position="1434"/>
    </location>
</feature>